<dbReference type="RefSeq" id="WP_069644510.1">
    <property type="nucleotide sequence ID" value="NZ_MIJZ01000001.1"/>
</dbReference>
<protein>
    <recommendedName>
        <fullName evidence="1">SH3b domain-containing protein</fullName>
    </recommendedName>
</protein>
<dbReference type="Pfam" id="PF08460">
    <property type="entry name" value="SH3_5"/>
    <property type="match status" value="1"/>
</dbReference>
<sequence>MSGVFYPDRQLAVSADTNPDDVARPALDYYNAGSSIPYDSYIMTNGYVWISYIAGSGKRRYVAVGPDDGQIDTTWGRGFLIRNIFFKQGL</sequence>
<evidence type="ECO:0000259" key="1">
    <source>
        <dbReference type="Pfam" id="PF08460"/>
    </source>
</evidence>
<dbReference type="EMBL" id="MIJZ01000001">
    <property type="protein sequence ID" value="OEG13442.1"/>
    <property type="molecule type" value="Genomic_DNA"/>
</dbReference>
<feature type="domain" description="SH3b" evidence="1">
    <location>
        <begin position="3"/>
        <end position="64"/>
    </location>
</feature>
<name>A0A1E5GL61_9ENTE</name>
<reference evidence="3" key="1">
    <citation type="submission" date="2016-09" db="EMBL/GenBank/DDBJ databases">
        <authorList>
            <person name="Gulvik C.A."/>
        </authorList>
    </citation>
    <scope>NUCLEOTIDE SEQUENCE [LARGE SCALE GENOMIC DNA]</scope>
    <source>
        <strain evidence="3">DSM 23328</strain>
    </source>
</reference>
<comment type="caution">
    <text evidence="2">The sequence shown here is derived from an EMBL/GenBank/DDBJ whole genome shotgun (WGS) entry which is preliminary data.</text>
</comment>
<proteinExistence type="predicted"/>
<dbReference type="Proteomes" id="UP000094068">
    <property type="component" value="Unassembled WGS sequence"/>
</dbReference>
<dbReference type="Gene3D" id="2.30.30.40">
    <property type="entry name" value="SH3 Domains"/>
    <property type="match status" value="1"/>
</dbReference>
<evidence type="ECO:0000313" key="2">
    <source>
        <dbReference type="EMBL" id="OEG13442.1"/>
    </source>
</evidence>
<gene>
    <name evidence="2" type="ORF">BCR21_00160</name>
</gene>
<organism evidence="2 3">
    <name type="scientific">Enterococcus ureasiticus</name>
    <dbReference type="NCBI Taxonomy" id="903984"/>
    <lineage>
        <taxon>Bacteria</taxon>
        <taxon>Bacillati</taxon>
        <taxon>Bacillota</taxon>
        <taxon>Bacilli</taxon>
        <taxon>Lactobacillales</taxon>
        <taxon>Enterococcaceae</taxon>
        <taxon>Enterococcus</taxon>
    </lineage>
</organism>
<dbReference type="AlphaFoldDB" id="A0A1E5GL61"/>
<dbReference type="STRING" id="903984.BCR21_00160"/>
<accession>A0A1E5GL61</accession>
<keyword evidence="3" id="KW-1185">Reference proteome</keyword>
<dbReference type="InterPro" id="IPR003646">
    <property type="entry name" value="SH3-like_bac-type"/>
</dbReference>
<evidence type="ECO:0000313" key="3">
    <source>
        <dbReference type="Proteomes" id="UP000094068"/>
    </source>
</evidence>